<dbReference type="EMBL" id="QYCN01000029">
    <property type="protein sequence ID" value="RIY07515.1"/>
    <property type="molecule type" value="Genomic_DNA"/>
</dbReference>
<evidence type="ECO:0000256" key="1">
    <source>
        <dbReference type="ARBA" id="ARBA00004141"/>
    </source>
</evidence>
<name>A0A418QQJ2_9BACT</name>
<comment type="caution">
    <text evidence="7">The sequence shown here is derived from an EMBL/GenBank/DDBJ whole genome shotgun (WGS) entry which is preliminary data.</text>
</comment>
<sequence>MKISLRFRHVLPLLLFLFTDRAFTEFLFPDEQDPVLGLYSYVLMGLALLLVVWYFRYLSPVMRRWLLLVTVAIGALALESYNGWGSPMVYPHLFAKLTILFSIFGLFAYYRRYELPAGQLMALVLGGLLLNLALYHPDALSLSAFLENERGFQVTSALLLLFVGLYYFNQYLKLGGLVRLAVFFLIMGLIVFLQHRTVWLAAALALALNGLLIAFGRVEGVRFTAPRLVPMLLLPLVVGGLGGVAVVLDNPQVLQRLEESVGDIQNADKQGTGSWRLHQLESYQPFVEENPTLGMRLEGFELPIQFYGEDDQPIWQDHTGHHFHSFYLDRLFYFGILGLLLVVVVPVGQLIRRVRQPVPLSPPAAALVCFTSCTLLYGFSYDWPPFLYAIIGLTLAQAAPLPYAAVAGFKAARNAANGAPQPVPQPVPLTSPASYAALC</sequence>
<dbReference type="InterPro" id="IPR007016">
    <property type="entry name" value="O-antigen_ligase-rel_domated"/>
</dbReference>
<evidence type="ECO:0000313" key="8">
    <source>
        <dbReference type="Proteomes" id="UP000284250"/>
    </source>
</evidence>
<gene>
    <name evidence="7" type="ORF">D0T11_16370</name>
</gene>
<feature type="transmembrane region" description="Helical" evidence="5">
    <location>
        <begin position="363"/>
        <end position="380"/>
    </location>
</feature>
<keyword evidence="8" id="KW-1185">Reference proteome</keyword>
<proteinExistence type="predicted"/>
<dbReference type="Pfam" id="PF04932">
    <property type="entry name" value="Wzy_C"/>
    <property type="match status" value="1"/>
</dbReference>
<dbReference type="OrthoDB" id="742098at2"/>
<feature type="transmembrane region" description="Helical" evidence="5">
    <location>
        <begin position="65"/>
        <end position="84"/>
    </location>
</feature>
<keyword evidence="4 5" id="KW-0472">Membrane</keyword>
<feature type="transmembrane region" description="Helical" evidence="5">
    <location>
        <begin position="199"/>
        <end position="216"/>
    </location>
</feature>
<feature type="transmembrane region" description="Helical" evidence="5">
    <location>
        <begin position="90"/>
        <end position="110"/>
    </location>
</feature>
<reference evidence="7 8" key="1">
    <citation type="submission" date="2018-09" db="EMBL/GenBank/DDBJ databases">
        <authorList>
            <person name="Zeman M."/>
            <person name="Pardy F."/>
        </authorList>
    </citation>
    <scope>NUCLEOTIDE SEQUENCE [LARGE SCALE GENOMIC DNA]</scope>
    <source>
        <strain evidence="7 8">CCM 8852</strain>
    </source>
</reference>
<keyword evidence="3 5" id="KW-1133">Transmembrane helix</keyword>
<evidence type="ECO:0000256" key="5">
    <source>
        <dbReference type="SAM" id="Phobius"/>
    </source>
</evidence>
<dbReference type="InterPro" id="IPR051533">
    <property type="entry name" value="WaaL-like"/>
</dbReference>
<feature type="transmembrane region" description="Helical" evidence="5">
    <location>
        <begin position="117"/>
        <end position="136"/>
    </location>
</feature>
<feature type="transmembrane region" description="Helical" evidence="5">
    <location>
        <begin position="228"/>
        <end position="248"/>
    </location>
</feature>
<dbReference type="RefSeq" id="WP_119656882.1">
    <property type="nucleotide sequence ID" value="NZ_JBHUOI010000011.1"/>
</dbReference>
<evidence type="ECO:0000259" key="6">
    <source>
        <dbReference type="Pfam" id="PF04932"/>
    </source>
</evidence>
<reference evidence="7 8" key="2">
    <citation type="submission" date="2019-01" db="EMBL/GenBank/DDBJ databases">
        <title>Hymenobacter humicola sp. nov., isolated from soils in Antarctica.</title>
        <authorList>
            <person name="Sedlacek I."/>
            <person name="Holochova P."/>
            <person name="Kralova S."/>
            <person name="Pantucek R."/>
            <person name="Stankova E."/>
            <person name="Vrbovska V."/>
            <person name="Kristofova L."/>
            <person name="Svec P."/>
            <person name="Busse H.-J."/>
        </authorList>
    </citation>
    <scope>NUCLEOTIDE SEQUENCE [LARGE SCALE GENOMIC DNA]</scope>
    <source>
        <strain evidence="7 8">CCM 8852</strain>
    </source>
</reference>
<accession>A0A418QQJ2</accession>
<evidence type="ECO:0000256" key="3">
    <source>
        <dbReference type="ARBA" id="ARBA00022989"/>
    </source>
</evidence>
<feature type="transmembrane region" description="Helical" evidence="5">
    <location>
        <begin position="386"/>
        <end position="406"/>
    </location>
</feature>
<comment type="subcellular location">
    <subcellularLocation>
        <location evidence="1">Membrane</location>
        <topology evidence="1">Multi-pass membrane protein</topology>
    </subcellularLocation>
</comment>
<dbReference type="Proteomes" id="UP000284250">
    <property type="component" value="Unassembled WGS sequence"/>
</dbReference>
<evidence type="ECO:0000256" key="4">
    <source>
        <dbReference type="ARBA" id="ARBA00023136"/>
    </source>
</evidence>
<protein>
    <recommendedName>
        <fullName evidence="6">O-antigen ligase-related domain-containing protein</fullName>
    </recommendedName>
</protein>
<evidence type="ECO:0000256" key="2">
    <source>
        <dbReference type="ARBA" id="ARBA00022692"/>
    </source>
</evidence>
<dbReference type="PANTHER" id="PTHR37422">
    <property type="entry name" value="TEICHURONIC ACID BIOSYNTHESIS PROTEIN TUAE"/>
    <property type="match status" value="1"/>
</dbReference>
<dbReference type="PANTHER" id="PTHR37422:SF13">
    <property type="entry name" value="LIPOPOLYSACCHARIDE BIOSYNTHESIS PROTEIN PA4999-RELATED"/>
    <property type="match status" value="1"/>
</dbReference>
<dbReference type="AlphaFoldDB" id="A0A418QQJ2"/>
<feature type="domain" description="O-antigen ligase-related" evidence="6">
    <location>
        <begin position="182"/>
        <end position="342"/>
    </location>
</feature>
<feature type="transmembrane region" description="Helical" evidence="5">
    <location>
        <begin position="331"/>
        <end position="351"/>
    </location>
</feature>
<feature type="transmembrane region" description="Helical" evidence="5">
    <location>
        <begin position="176"/>
        <end position="193"/>
    </location>
</feature>
<feature type="transmembrane region" description="Helical" evidence="5">
    <location>
        <begin position="38"/>
        <end position="58"/>
    </location>
</feature>
<evidence type="ECO:0000313" key="7">
    <source>
        <dbReference type="EMBL" id="RIY07515.1"/>
    </source>
</evidence>
<feature type="transmembrane region" description="Helical" evidence="5">
    <location>
        <begin position="151"/>
        <end position="169"/>
    </location>
</feature>
<dbReference type="GO" id="GO:0016020">
    <property type="term" value="C:membrane"/>
    <property type="evidence" value="ECO:0007669"/>
    <property type="project" value="UniProtKB-SubCell"/>
</dbReference>
<organism evidence="7 8">
    <name type="scientific">Hymenobacter rubripertinctus</name>
    <dbReference type="NCBI Taxonomy" id="2029981"/>
    <lineage>
        <taxon>Bacteria</taxon>
        <taxon>Pseudomonadati</taxon>
        <taxon>Bacteroidota</taxon>
        <taxon>Cytophagia</taxon>
        <taxon>Cytophagales</taxon>
        <taxon>Hymenobacteraceae</taxon>
        <taxon>Hymenobacter</taxon>
    </lineage>
</organism>
<keyword evidence="2 5" id="KW-0812">Transmembrane</keyword>